<proteinExistence type="predicted"/>
<reference evidence="2 3" key="1">
    <citation type="submission" date="2019-07" db="EMBL/GenBank/DDBJ databases">
        <title>Whole genome shotgun sequence of Cellulomonas xylanilytica NBRC 101102.</title>
        <authorList>
            <person name="Hosoyama A."/>
            <person name="Uohara A."/>
            <person name="Ohji S."/>
            <person name="Ichikawa N."/>
        </authorList>
    </citation>
    <scope>NUCLEOTIDE SEQUENCE [LARGE SCALE GENOMIC DNA]</scope>
    <source>
        <strain evidence="2 3">NBRC 101102</strain>
    </source>
</reference>
<comment type="caution">
    <text evidence="2">The sequence shown here is derived from an EMBL/GenBank/DDBJ whole genome shotgun (WGS) entry which is preliminary data.</text>
</comment>
<keyword evidence="3" id="KW-1185">Reference proteome</keyword>
<name>A0A510V6Q0_9CELL</name>
<feature type="transmembrane region" description="Helical" evidence="1">
    <location>
        <begin position="41"/>
        <end position="59"/>
    </location>
</feature>
<keyword evidence="1" id="KW-0472">Membrane</keyword>
<feature type="transmembrane region" description="Helical" evidence="1">
    <location>
        <begin position="80"/>
        <end position="97"/>
    </location>
</feature>
<gene>
    <name evidence="2" type="ORF">CXY01_30490</name>
</gene>
<dbReference type="Proteomes" id="UP000321118">
    <property type="component" value="Unassembled WGS sequence"/>
</dbReference>
<dbReference type="Pfam" id="PF11377">
    <property type="entry name" value="DUF3180"/>
    <property type="match status" value="1"/>
</dbReference>
<feature type="transmembrane region" description="Helical" evidence="1">
    <location>
        <begin position="117"/>
        <end position="140"/>
    </location>
</feature>
<accession>A0A510V6Q0</accession>
<keyword evidence="1" id="KW-1133">Transmembrane helix</keyword>
<evidence type="ECO:0000313" key="2">
    <source>
        <dbReference type="EMBL" id="GEK22529.1"/>
    </source>
</evidence>
<sequence length="163" mass="16825">MHRTRWQTLLLVTAVAAAVTWIVLRAVADRGGMLPSVPPLVVAVELLIAGIVFSMGWAVRQFLRGKRPLLDPIRAARTAVLAKASCYTGALLAGWYGGQVLALVTDLSVPGNGSRAIAAGIATAGAVVLAVVGLVVEWFCRVPPPEAGSEAAHESPAADPSGP</sequence>
<protein>
    <submittedName>
        <fullName evidence="2">Membrane protein</fullName>
    </submittedName>
</protein>
<dbReference type="OrthoDB" id="3257239at2"/>
<dbReference type="EMBL" id="BJUB01000009">
    <property type="protein sequence ID" value="GEK22529.1"/>
    <property type="molecule type" value="Genomic_DNA"/>
</dbReference>
<keyword evidence="1" id="KW-0812">Transmembrane</keyword>
<evidence type="ECO:0000256" key="1">
    <source>
        <dbReference type="SAM" id="Phobius"/>
    </source>
</evidence>
<dbReference type="InterPro" id="IPR021517">
    <property type="entry name" value="DUF3180"/>
</dbReference>
<dbReference type="RefSeq" id="WP_146928586.1">
    <property type="nucleotide sequence ID" value="NZ_BJUB01000009.1"/>
</dbReference>
<organism evidence="2 3">
    <name type="scientific">Cellulomonas xylanilytica</name>
    <dbReference type="NCBI Taxonomy" id="233583"/>
    <lineage>
        <taxon>Bacteria</taxon>
        <taxon>Bacillati</taxon>
        <taxon>Actinomycetota</taxon>
        <taxon>Actinomycetes</taxon>
        <taxon>Micrococcales</taxon>
        <taxon>Cellulomonadaceae</taxon>
        <taxon>Cellulomonas</taxon>
    </lineage>
</organism>
<dbReference type="AlphaFoldDB" id="A0A510V6Q0"/>
<evidence type="ECO:0000313" key="3">
    <source>
        <dbReference type="Proteomes" id="UP000321118"/>
    </source>
</evidence>